<keyword evidence="7" id="KW-1185">Reference proteome</keyword>
<dbReference type="GO" id="GO:0005737">
    <property type="term" value="C:cytoplasm"/>
    <property type="evidence" value="ECO:0007669"/>
    <property type="project" value="TreeGrafter"/>
</dbReference>
<dbReference type="PANTHER" id="PTHR28657">
    <property type="entry name" value="INDOLEAMINE 2,3-DIOXYGENASE"/>
    <property type="match status" value="1"/>
</dbReference>
<evidence type="ECO:0000313" key="7">
    <source>
        <dbReference type="Proteomes" id="UP000322873"/>
    </source>
</evidence>
<evidence type="ECO:0000256" key="2">
    <source>
        <dbReference type="ARBA" id="ARBA00022723"/>
    </source>
</evidence>
<dbReference type="GO" id="GO:0046872">
    <property type="term" value="F:metal ion binding"/>
    <property type="evidence" value="ECO:0007669"/>
    <property type="project" value="UniProtKB-UniRule"/>
</dbReference>
<dbReference type="PANTHER" id="PTHR28657:SF10">
    <property type="entry name" value="INDOLEAMINE 2,3-DIOXYGENASE"/>
    <property type="match status" value="1"/>
</dbReference>
<keyword evidence="3 4" id="KW-0408">Iron</keyword>
<reference evidence="6 7" key="1">
    <citation type="submission" date="2019-06" db="EMBL/GenBank/DDBJ databases">
        <title>Genome Sequence of the Brown Rot Fungal Pathogen Monilinia fructicola.</title>
        <authorList>
            <person name="De Miccolis Angelini R.M."/>
            <person name="Landi L."/>
            <person name="Abate D."/>
            <person name="Pollastro S."/>
            <person name="Romanazzi G."/>
            <person name="Faretra F."/>
        </authorList>
    </citation>
    <scope>NUCLEOTIDE SEQUENCE [LARGE SCALE GENOMIC DNA]</scope>
    <source>
        <strain evidence="6 7">Mfrc123</strain>
    </source>
</reference>
<dbReference type="VEuPathDB" id="FungiDB:MFRU_011g01570"/>
<accession>A0A5M9JMQ4</accession>
<dbReference type="InterPro" id="IPR037217">
    <property type="entry name" value="Trp/Indoleamine_2_3_dOase-like"/>
</dbReference>
<sequence length="432" mass="47839">MLGPLNINLSEFGISSKNGFLPDVTPLPRLETFLEWENLVDCIPDLLKEGSFRQHADALPILDTSNLHEEDEWRRAYHLLSFMTHAYIWGGKRPSEILPPQISKPFLVVASHLDLPPTATYAALNLWNFTSTSPTLDLTDLHHLSCHHTFTDTPSESWFYLISVAIEARGAEGIPLMITAMNAIRADKPSILVSCLEKFSQCIKDCGALLQRMHEQCDPEVFYHVIRPFLAGSKNMSAAGLPRGVFYDEGDGKGEWRQYSGGSNAQSSLMQFWDAVLGVKHAPLRPMGKPPTEGISPKKEGGNGFLDEMRNYMPGPHRAFLSQISDVSPIHTYVDNAACSSEVSNAYNHAVETLTRFRDLHIQMATRYIISPSRKAMAAATEKENADLNIGVETTKKGAKGIRGTGGTQLLPFLKQSRDETMEAAVDVVESP</sequence>
<evidence type="ECO:0000256" key="5">
    <source>
        <dbReference type="RuleBase" id="RU369119"/>
    </source>
</evidence>
<organism evidence="6 7">
    <name type="scientific">Monilinia fructicola</name>
    <name type="common">Brown rot fungus</name>
    <name type="synonym">Ciboria fructicola</name>
    <dbReference type="NCBI Taxonomy" id="38448"/>
    <lineage>
        <taxon>Eukaryota</taxon>
        <taxon>Fungi</taxon>
        <taxon>Dikarya</taxon>
        <taxon>Ascomycota</taxon>
        <taxon>Pezizomycotina</taxon>
        <taxon>Leotiomycetes</taxon>
        <taxon>Helotiales</taxon>
        <taxon>Sclerotiniaceae</taxon>
        <taxon>Monilinia</taxon>
    </lineage>
</organism>
<comment type="function">
    <text evidence="5">Produces N-formyl-kynurenine through the oxidation of tryptophan.</text>
</comment>
<keyword evidence="5" id="KW-0560">Oxidoreductase</keyword>
<evidence type="ECO:0000256" key="3">
    <source>
        <dbReference type="ARBA" id="ARBA00023004"/>
    </source>
</evidence>
<dbReference type="Pfam" id="PF01231">
    <property type="entry name" value="IDO"/>
    <property type="match status" value="1"/>
</dbReference>
<keyword evidence="4 5" id="KW-0349">Heme</keyword>
<dbReference type="EMBL" id="VICG01000006">
    <property type="protein sequence ID" value="KAA8570788.1"/>
    <property type="molecule type" value="Genomic_DNA"/>
</dbReference>
<dbReference type="Gene3D" id="1.20.58.480">
    <property type="match status" value="1"/>
</dbReference>
<name>A0A5M9JMQ4_MONFR</name>
<dbReference type="OrthoDB" id="540174at2759"/>
<proteinExistence type="inferred from homology"/>
<dbReference type="GO" id="GO:0019441">
    <property type="term" value="P:L-tryptophan catabolic process to kynurenine"/>
    <property type="evidence" value="ECO:0007669"/>
    <property type="project" value="UniProtKB-UniRule"/>
</dbReference>
<dbReference type="AlphaFoldDB" id="A0A5M9JMQ4"/>
<evidence type="ECO:0000256" key="4">
    <source>
        <dbReference type="PIRSR" id="PIRSR600898-1"/>
    </source>
</evidence>
<dbReference type="SUPFAM" id="SSF140959">
    <property type="entry name" value="Indolic compounds 2,3-dioxygenase-like"/>
    <property type="match status" value="1"/>
</dbReference>
<comment type="caution">
    <text evidence="6">The sequence shown here is derived from an EMBL/GenBank/DDBJ whole genome shotgun (WGS) entry which is preliminary data.</text>
</comment>
<dbReference type="GO" id="GO:0020037">
    <property type="term" value="F:heme binding"/>
    <property type="evidence" value="ECO:0007669"/>
    <property type="project" value="UniProtKB-UniRule"/>
</dbReference>
<dbReference type="InterPro" id="IPR000898">
    <property type="entry name" value="Indolamine_dOase"/>
</dbReference>
<keyword evidence="2 4" id="KW-0479">Metal-binding</keyword>
<gene>
    <name evidence="6" type="ORF">EYC84_000180</name>
</gene>
<protein>
    <recommendedName>
        <fullName evidence="5">Indoleamine 2,3-dioxygenase</fullName>
        <ecNumber evidence="5">1.13.11.52</ecNumber>
    </recommendedName>
</protein>
<keyword evidence="5" id="KW-0223">Dioxygenase</keyword>
<dbReference type="PROSITE" id="PS00876">
    <property type="entry name" value="IDO_1"/>
    <property type="match status" value="1"/>
</dbReference>
<feature type="binding site" description="proximal binding residue" evidence="4">
    <location>
        <position position="361"/>
    </location>
    <ligand>
        <name>heme b</name>
        <dbReference type="ChEBI" id="CHEBI:60344"/>
    </ligand>
    <ligandPart>
        <name>Fe</name>
        <dbReference type="ChEBI" id="CHEBI:18248"/>
    </ligandPart>
</feature>
<evidence type="ECO:0000256" key="1">
    <source>
        <dbReference type="ARBA" id="ARBA00007119"/>
    </source>
</evidence>
<dbReference type="PROSITE" id="PS00877">
    <property type="entry name" value="IDO_2"/>
    <property type="match status" value="1"/>
</dbReference>
<dbReference type="GO" id="GO:0033754">
    <property type="term" value="F:indoleamine 2,3-dioxygenase activity"/>
    <property type="evidence" value="ECO:0007669"/>
    <property type="project" value="UniProtKB-EC"/>
</dbReference>
<dbReference type="GO" id="GO:0034354">
    <property type="term" value="P:'de novo' NAD+ biosynthetic process from L-tryptophan"/>
    <property type="evidence" value="ECO:0007669"/>
    <property type="project" value="TreeGrafter"/>
</dbReference>
<comment type="similarity">
    <text evidence="1 5">Belongs to the indoleamine 2,3-dioxygenase family.</text>
</comment>
<dbReference type="EC" id="1.13.11.52" evidence="5"/>
<comment type="catalytic activity">
    <reaction evidence="5">
        <text>L-tryptophan + O2 = N-formyl-L-kynurenine</text>
        <dbReference type="Rhea" id="RHEA:24536"/>
        <dbReference type="ChEBI" id="CHEBI:15379"/>
        <dbReference type="ChEBI" id="CHEBI:57912"/>
        <dbReference type="ChEBI" id="CHEBI:58629"/>
    </reaction>
</comment>
<evidence type="ECO:0000313" key="6">
    <source>
        <dbReference type="EMBL" id="KAA8570788.1"/>
    </source>
</evidence>
<dbReference type="FunFam" id="1.20.58.480:FF:000004">
    <property type="entry name" value="Indoleamine 2,3-dioxygenase subfamily"/>
    <property type="match status" value="1"/>
</dbReference>
<dbReference type="Proteomes" id="UP000322873">
    <property type="component" value="Unassembled WGS sequence"/>
</dbReference>